<evidence type="ECO:0000256" key="4">
    <source>
        <dbReference type="ARBA" id="ARBA00022840"/>
    </source>
</evidence>
<proteinExistence type="predicted"/>
<dbReference type="PANTHER" id="PTHR11070">
    <property type="entry name" value="UVRD / RECB / PCRA DNA HELICASE FAMILY MEMBER"/>
    <property type="match status" value="1"/>
</dbReference>
<dbReference type="InterPro" id="IPR027417">
    <property type="entry name" value="P-loop_NTPase"/>
</dbReference>
<reference evidence="6 7" key="1">
    <citation type="submission" date="2017-06" db="EMBL/GenBank/DDBJ databases">
        <authorList>
            <person name="Kim H.J."/>
            <person name="Triplett B.A."/>
        </authorList>
    </citation>
    <scope>NUCLEOTIDE SEQUENCE [LARGE SCALE GENOMIC DNA]</scope>
    <source>
        <strain evidence="6 7">DS15</strain>
    </source>
</reference>
<dbReference type="GO" id="GO:0003677">
    <property type="term" value="F:DNA binding"/>
    <property type="evidence" value="ECO:0007669"/>
    <property type="project" value="InterPro"/>
</dbReference>
<dbReference type="InterPro" id="IPR000212">
    <property type="entry name" value="DNA_helicase_UvrD/REP"/>
</dbReference>
<gene>
    <name evidence="6" type="ORF">SAMN06295955_101570</name>
</gene>
<dbReference type="InterPro" id="IPR014017">
    <property type="entry name" value="DNA_helicase_UvrD-like_C"/>
</dbReference>
<dbReference type="GO" id="GO:0005829">
    <property type="term" value="C:cytosol"/>
    <property type="evidence" value="ECO:0007669"/>
    <property type="project" value="TreeGrafter"/>
</dbReference>
<dbReference type="GO" id="GO:0016787">
    <property type="term" value="F:hydrolase activity"/>
    <property type="evidence" value="ECO:0007669"/>
    <property type="project" value="UniProtKB-KW"/>
</dbReference>
<dbReference type="PANTHER" id="PTHR11070:SF45">
    <property type="entry name" value="DNA 3'-5' HELICASE"/>
    <property type="match status" value="1"/>
</dbReference>
<evidence type="ECO:0000256" key="2">
    <source>
        <dbReference type="ARBA" id="ARBA00022801"/>
    </source>
</evidence>
<dbReference type="GO" id="GO:0005524">
    <property type="term" value="F:ATP binding"/>
    <property type="evidence" value="ECO:0007669"/>
    <property type="project" value="UniProtKB-KW"/>
</dbReference>
<sequence>MAQARFLASVGRSGGADALFFAGDLGQRIFHLPFSWAKLGIDVRGRAQILKVCYRTSHQIRRAADHLLSNEIVDQDGIEETRRGTVSVFDGPDPRVQLFPDEDAEIAGVAAWLKDRAAEGLTDREIALLVRGTNQIARAMAAVDASGSACTVLTMHEAKGLEFRAVGVMALDEDVLPDPERLAGIGDVADLEAIQDTERHLLYVAATRARDRLLLTGVEPGSEFLDDLTSIIGFSSP</sequence>
<dbReference type="GO" id="GO:0000725">
    <property type="term" value="P:recombinational repair"/>
    <property type="evidence" value="ECO:0007669"/>
    <property type="project" value="TreeGrafter"/>
</dbReference>
<evidence type="ECO:0000256" key="1">
    <source>
        <dbReference type="ARBA" id="ARBA00022741"/>
    </source>
</evidence>
<keyword evidence="1" id="KW-0547">Nucleotide-binding</keyword>
<evidence type="ECO:0000259" key="5">
    <source>
        <dbReference type="Pfam" id="PF13361"/>
    </source>
</evidence>
<keyword evidence="7" id="KW-1185">Reference proteome</keyword>
<organism evidence="6 7">
    <name type="scientific">Sphingopyxis indica</name>
    <dbReference type="NCBI Taxonomy" id="436663"/>
    <lineage>
        <taxon>Bacteria</taxon>
        <taxon>Pseudomonadati</taxon>
        <taxon>Pseudomonadota</taxon>
        <taxon>Alphaproteobacteria</taxon>
        <taxon>Sphingomonadales</taxon>
        <taxon>Sphingomonadaceae</taxon>
        <taxon>Sphingopyxis</taxon>
    </lineage>
</organism>
<dbReference type="AlphaFoldDB" id="A0A239E4U9"/>
<keyword evidence="2" id="KW-0378">Hydrolase</keyword>
<keyword evidence="4" id="KW-0067">ATP-binding</keyword>
<protein>
    <submittedName>
        <fullName evidence="6">UvrD-like helicase C-terminal domain-containing protein</fullName>
    </submittedName>
</protein>
<dbReference type="Proteomes" id="UP000198339">
    <property type="component" value="Unassembled WGS sequence"/>
</dbReference>
<evidence type="ECO:0000313" key="6">
    <source>
        <dbReference type="EMBL" id="SNS38972.1"/>
    </source>
</evidence>
<accession>A0A239E4U9</accession>
<evidence type="ECO:0000313" key="7">
    <source>
        <dbReference type="Proteomes" id="UP000198339"/>
    </source>
</evidence>
<dbReference type="EMBL" id="FZPA01000001">
    <property type="protein sequence ID" value="SNS38972.1"/>
    <property type="molecule type" value="Genomic_DNA"/>
</dbReference>
<dbReference type="SUPFAM" id="SSF52540">
    <property type="entry name" value="P-loop containing nucleoside triphosphate hydrolases"/>
    <property type="match status" value="1"/>
</dbReference>
<keyword evidence="3 6" id="KW-0347">Helicase</keyword>
<evidence type="ECO:0000256" key="3">
    <source>
        <dbReference type="ARBA" id="ARBA00022806"/>
    </source>
</evidence>
<dbReference type="Gene3D" id="3.40.50.300">
    <property type="entry name" value="P-loop containing nucleotide triphosphate hydrolases"/>
    <property type="match status" value="1"/>
</dbReference>
<name>A0A239E4U9_9SPHN</name>
<feature type="domain" description="UvrD-like helicase C-terminal" evidence="5">
    <location>
        <begin position="148"/>
        <end position="216"/>
    </location>
</feature>
<dbReference type="RefSeq" id="WP_245836472.1">
    <property type="nucleotide sequence ID" value="NZ_FZPA01000001.1"/>
</dbReference>
<dbReference type="Pfam" id="PF13361">
    <property type="entry name" value="UvrD_C"/>
    <property type="match status" value="1"/>
</dbReference>
<dbReference type="GO" id="GO:0043138">
    <property type="term" value="F:3'-5' DNA helicase activity"/>
    <property type="evidence" value="ECO:0007669"/>
    <property type="project" value="TreeGrafter"/>
</dbReference>